<dbReference type="PROSITE" id="PS51885">
    <property type="entry name" value="NEPRILYSIN"/>
    <property type="match status" value="1"/>
</dbReference>
<evidence type="ECO:0000256" key="6">
    <source>
        <dbReference type="ARBA" id="ARBA00022833"/>
    </source>
</evidence>
<evidence type="ECO:0000259" key="8">
    <source>
        <dbReference type="Pfam" id="PF01431"/>
    </source>
</evidence>
<dbReference type="Pfam" id="PF05649">
    <property type="entry name" value="Peptidase_M13_N"/>
    <property type="match status" value="1"/>
</dbReference>
<dbReference type="InterPro" id="IPR018497">
    <property type="entry name" value="Peptidase_M13_C"/>
</dbReference>
<sequence length="681" mass="78294">MRITGFFVLVFTGIFLSGFGHADIVSTASPPGMNLSIDPGEDFFSYANYYWVQDHPVPPENTFYTAFEEVKDTVDTRVRELVEDASLDYGAEEGTPRQLLGSFYRAAMNDRLNAEVGLTPVQDDLEEIERAQNRAEVRRVASNLTARGLDPFFILYIDENPQKRKELIAVIETGDFTIRFPPYYELEFDEAKRVQNEMKKYIISTCTNQGMDSNAAINAADKIFRIERRLARAEMLLNTSHSSSPQNLSEGTYNVSDLNTLFPGTNWEALFERSGRPDLKEVYVMNPYYLQEVGRILSTEPVDDLKLYLTWRVLQFASPFASPDMQEAYYQFYDEKLSKKEITPQKDRVFDILNLYLGNPIAHLYVDKYFSSSDKAKAEDIIKNIREVMRERVLNLSWMSQETKDTALLKMSYLKEQAGYPEDWGEYQNLTIRDQSYLENMLALTEYFTNGSLQLSGEPSDPDVWYVSPHGVEAHYDLVHNRIVVPAGFLNPPFFDPLVDDAWNYGSFGWVYGHELTHMIDIGGQQYSPDGKKENWWTDDDANQYFHAAWPLIVQVNSTKVLDNLTLNGTQMLIESSADLGGLTLAYDAYIRSRPNPDTLDTPGYDGLTDRQRFFVAFAQAQRGNITDDNLRNITQTEDHPWNKFRVNMIPYHLEAFYTAFPDINQGDSLYLNESERAHLW</sequence>
<dbReference type="Proteomes" id="UP000680656">
    <property type="component" value="Chromosome"/>
</dbReference>
<dbReference type="GO" id="GO:0004222">
    <property type="term" value="F:metalloendopeptidase activity"/>
    <property type="evidence" value="ECO:0007669"/>
    <property type="project" value="InterPro"/>
</dbReference>
<dbReference type="InterPro" id="IPR008753">
    <property type="entry name" value="Peptidase_M13_N"/>
</dbReference>
<dbReference type="PANTHER" id="PTHR11733:SF167">
    <property type="entry name" value="FI17812P1-RELATED"/>
    <property type="match status" value="1"/>
</dbReference>
<evidence type="ECO:0000256" key="1">
    <source>
        <dbReference type="ARBA" id="ARBA00001947"/>
    </source>
</evidence>
<evidence type="ECO:0000313" key="11">
    <source>
        <dbReference type="Proteomes" id="UP000680656"/>
    </source>
</evidence>
<dbReference type="InterPro" id="IPR000718">
    <property type="entry name" value="Peptidase_M13"/>
</dbReference>
<protein>
    <submittedName>
        <fullName evidence="10">M13 family metallopeptidase</fullName>
    </submittedName>
</protein>
<evidence type="ECO:0000256" key="2">
    <source>
        <dbReference type="ARBA" id="ARBA00007357"/>
    </source>
</evidence>
<dbReference type="RefSeq" id="WP_214420071.1">
    <property type="nucleotide sequence ID" value="NZ_CP075546.1"/>
</dbReference>
<dbReference type="SUPFAM" id="SSF55486">
    <property type="entry name" value="Metalloproteases ('zincins'), catalytic domain"/>
    <property type="match status" value="1"/>
</dbReference>
<feature type="domain" description="Peptidase M13 N-terminal" evidence="9">
    <location>
        <begin position="39"/>
        <end position="421"/>
    </location>
</feature>
<keyword evidence="3" id="KW-0645">Protease</keyword>
<gene>
    <name evidence="10" type="ORF">KHC33_01680</name>
</gene>
<dbReference type="Pfam" id="PF01431">
    <property type="entry name" value="Peptidase_M13"/>
    <property type="match status" value="1"/>
</dbReference>
<dbReference type="GO" id="GO:0005886">
    <property type="term" value="C:plasma membrane"/>
    <property type="evidence" value="ECO:0007669"/>
    <property type="project" value="TreeGrafter"/>
</dbReference>
<keyword evidence="11" id="KW-1185">Reference proteome</keyword>
<dbReference type="GeneID" id="65095854"/>
<dbReference type="AlphaFoldDB" id="A0A8E7B1C4"/>
<feature type="domain" description="Peptidase M13 C-terminal" evidence="8">
    <location>
        <begin position="474"/>
        <end position="676"/>
    </location>
</feature>
<evidence type="ECO:0000256" key="3">
    <source>
        <dbReference type="ARBA" id="ARBA00022670"/>
    </source>
</evidence>
<evidence type="ECO:0000313" key="10">
    <source>
        <dbReference type="EMBL" id="QVV89273.1"/>
    </source>
</evidence>
<evidence type="ECO:0000259" key="9">
    <source>
        <dbReference type="Pfam" id="PF05649"/>
    </source>
</evidence>
<dbReference type="PANTHER" id="PTHR11733">
    <property type="entry name" value="ZINC METALLOPROTEASE FAMILY M13 NEPRILYSIN-RELATED"/>
    <property type="match status" value="1"/>
</dbReference>
<evidence type="ECO:0000256" key="5">
    <source>
        <dbReference type="ARBA" id="ARBA00022801"/>
    </source>
</evidence>
<comment type="cofactor">
    <cofactor evidence="1">
        <name>Zn(2+)</name>
        <dbReference type="ChEBI" id="CHEBI:29105"/>
    </cofactor>
</comment>
<keyword evidence="4" id="KW-0479">Metal-binding</keyword>
<dbReference type="EMBL" id="CP075546">
    <property type="protein sequence ID" value="QVV89273.1"/>
    <property type="molecule type" value="Genomic_DNA"/>
</dbReference>
<keyword evidence="6" id="KW-0862">Zinc</keyword>
<proteinExistence type="inferred from homology"/>
<name>A0A8E7B1C4_9EURY</name>
<keyword evidence="5" id="KW-0378">Hydrolase</keyword>
<dbReference type="Gene3D" id="3.40.390.10">
    <property type="entry name" value="Collagenase (Catalytic Domain)"/>
    <property type="match status" value="1"/>
</dbReference>
<dbReference type="InterPro" id="IPR042089">
    <property type="entry name" value="Peptidase_M13_dom_2"/>
</dbReference>
<accession>A0A8E7B1C4</accession>
<organism evidence="10 11">
    <name type="scientific">Methanospirillum purgamenti</name>
    <dbReference type="NCBI Taxonomy" id="2834276"/>
    <lineage>
        <taxon>Archaea</taxon>
        <taxon>Methanobacteriati</taxon>
        <taxon>Methanobacteriota</taxon>
        <taxon>Stenosarchaea group</taxon>
        <taxon>Methanomicrobia</taxon>
        <taxon>Methanomicrobiales</taxon>
        <taxon>Methanospirillaceae</taxon>
        <taxon>Methanospirillum</taxon>
    </lineage>
</organism>
<dbReference type="GO" id="GO:0046872">
    <property type="term" value="F:metal ion binding"/>
    <property type="evidence" value="ECO:0007669"/>
    <property type="project" value="UniProtKB-KW"/>
</dbReference>
<dbReference type="InterPro" id="IPR024079">
    <property type="entry name" value="MetalloPept_cat_dom_sf"/>
</dbReference>
<evidence type="ECO:0000256" key="4">
    <source>
        <dbReference type="ARBA" id="ARBA00022723"/>
    </source>
</evidence>
<comment type="similarity">
    <text evidence="2">Belongs to the peptidase M13 family.</text>
</comment>
<dbReference type="KEGG" id="mrtj:KHC33_01680"/>
<dbReference type="PRINTS" id="PR00786">
    <property type="entry name" value="NEPRILYSIN"/>
</dbReference>
<dbReference type="CDD" id="cd08662">
    <property type="entry name" value="M13"/>
    <property type="match status" value="1"/>
</dbReference>
<dbReference type="Gene3D" id="1.10.1380.10">
    <property type="entry name" value="Neutral endopeptidase , domain2"/>
    <property type="match status" value="1"/>
</dbReference>
<keyword evidence="7" id="KW-0482">Metalloprotease</keyword>
<dbReference type="GO" id="GO:0016485">
    <property type="term" value="P:protein processing"/>
    <property type="evidence" value="ECO:0007669"/>
    <property type="project" value="TreeGrafter"/>
</dbReference>
<reference evidence="10 11" key="1">
    <citation type="submission" date="2021-05" db="EMBL/GenBank/DDBJ databases">
        <title>A novel Methanospirillum isolate from a pyrite-forming mixed culture.</title>
        <authorList>
            <person name="Bunk B."/>
            <person name="Sproer C."/>
            <person name="Spring S."/>
            <person name="Pester M."/>
        </authorList>
    </citation>
    <scope>NUCLEOTIDE SEQUENCE [LARGE SCALE GENOMIC DNA]</scope>
    <source>
        <strain evidence="10 11">J.3.6.1-F.2.7.3</strain>
    </source>
</reference>
<evidence type="ECO:0000256" key="7">
    <source>
        <dbReference type="ARBA" id="ARBA00023049"/>
    </source>
</evidence>